<evidence type="ECO:0000259" key="2">
    <source>
        <dbReference type="Pfam" id="PF23598"/>
    </source>
</evidence>
<evidence type="ECO:0000313" key="4">
    <source>
        <dbReference type="Proteomes" id="UP000604825"/>
    </source>
</evidence>
<accession>A0A811QJP4</accession>
<reference evidence="3" key="1">
    <citation type="submission" date="2020-10" db="EMBL/GenBank/DDBJ databases">
        <authorList>
            <person name="Han B."/>
            <person name="Lu T."/>
            <person name="Zhao Q."/>
            <person name="Huang X."/>
            <person name="Zhao Y."/>
        </authorList>
    </citation>
    <scope>NUCLEOTIDE SEQUENCE</scope>
</reference>
<dbReference type="Proteomes" id="UP000604825">
    <property type="component" value="Unassembled WGS sequence"/>
</dbReference>
<feature type="domain" description="Disease resistance R13L4/SHOC-2-like LRR" evidence="2">
    <location>
        <begin position="99"/>
        <end position="444"/>
    </location>
</feature>
<proteinExistence type="predicted"/>
<dbReference type="Gene3D" id="3.80.10.10">
    <property type="entry name" value="Ribonuclease Inhibitor"/>
    <property type="match status" value="1"/>
</dbReference>
<name>A0A811QJP4_9POAL</name>
<dbReference type="InterPro" id="IPR032675">
    <property type="entry name" value="LRR_dom_sf"/>
</dbReference>
<gene>
    <name evidence="3" type="ORF">NCGR_LOCUS39828</name>
</gene>
<organism evidence="3 4">
    <name type="scientific">Miscanthus lutarioriparius</name>
    <dbReference type="NCBI Taxonomy" id="422564"/>
    <lineage>
        <taxon>Eukaryota</taxon>
        <taxon>Viridiplantae</taxon>
        <taxon>Streptophyta</taxon>
        <taxon>Embryophyta</taxon>
        <taxon>Tracheophyta</taxon>
        <taxon>Spermatophyta</taxon>
        <taxon>Magnoliopsida</taxon>
        <taxon>Liliopsida</taxon>
        <taxon>Poales</taxon>
        <taxon>Poaceae</taxon>
        <taxon>PACMAD clade</taxon>
        <taxon>Panicoideae</taxon>
        <taxon>Andropogonodae</taxon>
        <taxon>Andropogoneae</taxon>
        <taxon>Saccharinae</taxon>
        <taxon>Miscanthus</taxon>
    </lineage>
</organism>
<dbReference type="OrthoDB" id="689900at2759"/>
<protein>
    <recommendedName>
        <fullName evidence="2">Disease resistance R13L4/SHOC-2-like LRR domain-containing protein</fullName>
    </recommendedName>
</protein>
<dbReference type="AlphaFoldDB" id="A0A811QJP4"/>
<dbReference type="PANTHER" id="PTHR47186">
    <property type="entry name" value="LEUCINE-RICH REPEAT-CONTAINING PROTEIN 57"/>
    <property type="match status" value="1"/>
</dbReference>
<comment type="caution">
    <text evidence="3">The sequence shown here is derived from an EMBL/GenBank/DDBJ whole genome shotgun (WGS) entry which is preliminary data.</text>
</comment>
<dbReference type="EMBL" id="CAJGYO010000010">
    <property type="protein sequence ID" value="CAD6256320.1"/>
    <property type="molecule type" value="Genomic_DNA"/>
</dbReference>
<evidence type="ECO:0000313" key="3">
    <source>
        <dbReference type="EMBL" id="CAD6256320.1"/>
    </source>
</evidence>
<dbReference type="SUPFAM" id="SSF52058">
    <property type="entry name" value="L domain-like"/>
    <property type="match status" value="1"/>
</dbReference>
<keyword evidence="1" id="KW-0677">Repeat</keyword>
<keyword evidence="4" id="KW-1185">Reference proteome</keyword>
<dbReference type="Pfam" id="PF23598">
    <property type="entry name" value="LRR_14"/>
    <property type="match status" value="1"/>
</dbReference>
<dbReference type="PANTHER" id="PTHR47186:SF55">
    <property type="entry name" value="NB-ARC DOMAIN-CONTAINING PROTEIN"/>
    <property type="match status" value="1"/>
</dbReference>
<evidence type="ECO:0000256" key="1">
    <source>
        <dbReference type="ARBA" id="ARBA00022737"/>
    </source>
</evidence>
<sequence length="468" mass="53900">MQKYAEQIFDEVAAPSIIPPVLKESKVIGYRVNGFFREYVMSRPAEETIFLPVEVSVLEKQRHDRLTTQGIGQHLAIGSTWHDEDEDQIVFDSLDFSRLRSLTVFQKFRSFYVLDTMRVLRVLDLENALGVDDDNMEKIGKLSSRLKFLSLRGQRRISKLPESVGDLLQLQTLDIRGTSILTLPPFITRLRKLQYIRADTAFTSLENFISYPTGGFKVPSGIGRLEALRTLVGVRVNTAGGGRILDEIVSLPQLKKLRVSGIIRKTRRRSLFFWFNHLESLSLEFEENNPFVHWEHIGIPKCLRSLKMYGPVEKLPPRIKDCVDLRKLTLEMATLFTPNVIEVHRLLPSLRTLRLRVNKDQDGELQFLNKNLFEKLEVLEIVSKSKLHVRFGDGAMKKLEQLNYLHNGFQSEIQFSGLEHPVSLKQVWLLHDFPDALKESVQQQLAKHPSKPALMELRPPALIQLRFL</sequence>
<dbReference type="InterPro" id="IPR055414">
    <property type="entry name" value="LRR_R13L4/SHOC2-like"/>
</dbReference>